<sequence>MKIKRLVILAGVLASFGASAQMPVPLLDGADTGGKSAAQAQVGKQLEALLQCKAGTTFTAKAVGVEFQALGLVKGPDGFLLPLRKGPQPSLFGDQVLAALVSDADGEKKVVVYLKKQTGKQLAKKLGVTKIDEQADTDEPSYFKQTSQKTTLLVGSASEVFLGNSSIKYQSAVTCQLIK</sequence>
<accession>A1WHS7</accession>
<name>A1WHS7_VEREI</name>
<evidence type="ECO:0008006" key="4">
    <source>
        <dbReference type="Google" id="ProtNLM"/>
    </source>
</evidence>
<keyword evidence="3" id="KW-1185">Reference proteome</keyword>
<keyword evidence="1" id="KW-0732">Signal</keyword>
<reference evidence="3" key="1">
    <citation type="submission" date="2006-12" db="EMBL/GenBank/DDBJ databases">
        <title>Complete sequence of chromosome 1 of Verminephrobacter eiseniae EF01-2.</title>
        <authorList>
            <person name="Copeland A."/>
            <person name="Lucas S."/>
            <person name="Lapidus A."/>
            <person name="Barry K."/>
            <person name="Detter J.C."/>
            <person name="Glavina del Rio T."/>
            <person name="Dalin E."/>
            <person name="Tice H."/>
            <person name="Pitluck S."/>
            <person name="Chertkov O."/>
            <person name="Brettin T."/>
            <person name="Bruce D."/>
            <person name="Han C."/>
            <person name="Tapia R."/>
            <person name="Gilna P."/>
            <person name="Schmutz J."/>
            <person name="Larimer F."/>
            <person name="Land M."/>
            <person name="Hauser L."/>
            <person name="Kyrpides N."/>
            <person name="Kim E."/>
            <person name="Stahl D."/>
            <person name="Richardson P."/>
        </authorList>
    </citation>
    <scope>NUCLEOTIDE SEQUENCE [LARGE SCALE GENOMIC DNA]</scope>
    <source>
        <strain evidence="3">EF01-2</strain>
    </source>
</reference>
<proteinExistence type="predicted"/>
<dbReference type="STRING" id="391735.Veis_1423"/>
<evidence type="ECO:0000313" key="3">
    <source>
        <dbReference type="Proteomes" id="UP000000374"/>
    </source>
</evidence>
<dbReference type="EMBL" id="CP000542">
    <property type="protein sequence ID" value="ABM57184.1"/>
    <property type="molecule type" value="Genomic_DNA"/>
</dbReference>
<organism evidence="2 3">
    <name type="scientific">Verminephrobacter eiseniae (strain EF01-2)</name>
    <dbReference type="NCBI Taxonomy" id="391735"/>
    <lineage>
        <taxon>Bacteria</taxon>
        <taxon>Pseudomonadati</taxon>
        <taxon>Pseudomonadota</taxon>
        <taxon>Betaproteobacteria</taxon>
        <taxon>Burkholderiales</taxon>
        <taxon>Comamonadaceae</taxon>
        <taxon>Verminephrobacter</taxon>
    </lineage>
</organism>
<dbReference type="KEGG" id="vei:Veis_1423"/>
<evidence type="ECO:0000313" key="2">
    <source>
        <dbReference type="EMBL" id="ABM57184.1"/>
    </source>
</evidence>
<protein>
    <recommendedName>
        <fullName evidence="4">Secreted protein</fullName>
    </recommendedName>
</protein>
<feature type="chain" id="PRO_5002640647" description="Secreted protein" evidence="1">
    <location>
        <begin position="21"/>
        <end position="179"/>
    </location>
</feature>
<dbReference type="Proteomes" id="UP000000374">
    <property type="component" value="Chromosome"/>
</dbReference>
<dbReference type="eggNOG" id="ENOG50333GB">
    <property type="taxonomic scope" value="Bacteria"/>
</dbReference>
<dbReference type="AlphaFoldDB" id="A1WHS7"/>
<dbReference type="GeneID" id="76460049"/>
<evidence type="ECO:0000256" key="1">
    <source>
        <dbReference type="SAM" id="SignalP"/>
    </source>
</evidence>
<gene>
    <name evidence="2" type="ordered locus">Veis_1423</name>
</gene>
<dbReference type="HOGENOM" id="CLU_1502869_0_0_4"/>
<dbReference type="OrthoDB" id="8913523at2"/>
<dbReference type="RefSeq" id="WP_011809193.1">
    <property type="nucleotide sequence ID" value="NC_008786.1"/>
</dbReference>
<feature type="signal peptide" evidence="1">
    <location>
        <begin position="1"/>
        <end position="20"/>
    </location>
</feature>